<organism evidence="2 3">
    <name type="scientific">Botryotinia fuckeliana (strain B05.10)</name>
    <name type="common">Noble rot fungus</name>
    <name type="synonym">Botrytis cinerea</name>
    <dbReference type="NCBI Taxonomy" id="332648"/>
    <lineage>
        <taxon>Eukaryota</taxon>
        <taxon>Fungi</taxon>
        <taxon>Dikarya</taxon>
        <taxon>Ascomycota</taxon>
        <taxon>Pezizomycotina</taxon>
        <taxon>Leotiomycetes</taxon>
        <taxon>Helotiales</taxon>
        <taxon>Sclerotiniaceae</taxon>
        <taxon>Botrytis</taxon>
    </lineage>
</organism>
<proteinExistence type="predicted"/>
<reference evidence="2 3" key="2">
    <citation type="journal article" date="2012" name="Eukaryot. Cell">
        <title>Genome update of Botrytis cinerea strains B05.10 and T4.</title>
        <authorList>
            <person name="Staats M."/>
            <person name="van Kan J.A."/>
        </authorList>
    </citation>
    <scope>NUCLEOTIDE SEQUENCE [LARGE SCALE GENOMIC DNA]</scope>
    <source>
        <strain evidence="2 3">B05.10</strain>
    </source>
</reference>
<dbReference type="KEGG" id="bfu:BCIN_07g05930"/>
<reference evidence="2 3" key="3">
    <citation type="journal article" date="2017" name="Mol. Plant Pathol.">
        <title>A gapless genome sequence of the fungus Botrytis cinerea.</title>
        <authorList>
            <person name="Van Kan J.A."/>
            <person name="Stassen J.H."/>
            <person name="Mosbach A."/>
            <person name="Van Der Lee T.A."/>
            <person name="Faino L."/>
            <person name="Farmer A.D."/>
            <person name="Papasotiriou D.G."/>
            <person name="Zhou S."/>
            <person name="Seidl M.F."/>
            <person name="Cottam E."/>
            <person name="Edel D."/>
            <person name="Hahn M."/>
            <person name="Schwartz D.C."/>
            <person name="Dietrich R.A."/>
            <person name="Widdison S."/>
            <person name="Scalliet G."/>
        </authorList>
    </citation>
    <scope>NUCLEOTIDE SEQUENCE [LARGE SCALE GENOMIC DNA]</scope>
    <source>
        <strain evidence="2 3">B05.10</strain>
    </source>
</reference>
<sequence length="713" mass="82249">MASSSSRTFSRSVVLLFMFLLLIAQTMARENFDARDALIALEEEWENFGEPDMGLSDSSYMSSPKPFKPQPPESYRDFQIELSVPEDTRFFDSLLQFFNQPSSTEYRKAVQTFEITGWSDEYTESVIWPGITNLLLNLPNLSVLDWKISQPIPPEMLSNLSVTNPGIRIHLHKLPRMRYSNLWYYTEVSENSTAVANRLQEDARSIIGSPLLYSINVDIENSYPTDPASMRILFEILRSNPPNLRELQLRLSHFGCVVDNEIEAFPFLSSEFNTDRENMTSIQFPPLEKLVVEGYDFEESPDGGSGWYRNIETPKVDWRTLLKFPWNKLPMWLIDQIGKYRLSSVNAIRYIPIERLPSFDGVSNLDVWLKVMDWSKLKTLHIIKPSPVAVQKLGIAGVLTGLKELKIHGMRNPWKYDVKSEWETVVDFLDDITSNGTSLTSLSIRETSFPRMITCNDSTTEYKATEKLLDALLRHTNLTKLHMYDGIPFFSWGSDSQLPKQISTLVSVLNSSSIEDLAIDIPSLPGSNYSKSENGNWKTDGIDPKISHEEIYKAFTPLARQPQLKSVEFHVPAPECWWHQVKRVNRQGMYTRSGEVEIIEVDDRKFQDQADMLEVERCEREEEELGKRTRRLFEWMNGEREKIGENVIERLRVVAGIEFLWGKEGVGVEMLGRTSFGWRWRGESGVWSCWTGEEEEATKCEGGRRWREDDIWG</sequence>
<dbReference type="GeneID" id="5430085"/>
<protein>
    <recommendedName>
        <fullName evidence="4">F-box domain-containing protein</fullName>
    </recommendedName>
</protein>
<gene>
    <name evidence="2" type="ORF">BCIN_07g05930</name>
</gene>
<dbReference type="Proteomes" id="UP000001798">
    <property type="component" value="Chromosome 7"/>
</dbReference>
<dbReference type="OrthoDB" id="3945550at2759"/>
<dbReference type="EMBL" id="CP009811">
    <property type="protein sequence ID" value="ATZ52079.1"/>
    <property type="molecule type" value="Genomic_DNA"/>
</dbReference>
<dbReference type="RefSeq" id="XP_001549593.2">
    <property type="nucleotide sequence ID" value="XM_001549543.2"/>
</dbReference>
<reference evidence="2 3" key="1">
    <citation type="journal article" date="2011" name="PLoS Genet.">
        <title>Genomic analysis of the necrotrophic fungal pathogens Sclerotinia sclerotiorum and Botrytis cinerea.</title>
        <authorList>
            <person name="Amselem J."/>
            <person name="Cuomo C.A."/>
            <person name="van Kan J.A."/>
            <person name="Viaud M."/>
            <person name="Benito E.P."/>
            <person name="Couloux A."/>
            <person name="Coutinho P.M."/>
            <person name="de Vries R.P."/>
            <person name="Dyer P.S."/>
            <person name="Fillinger S."/>
            <person name="Fournier E."/>
            <person name="Gout L."/>
            <person name="Hahn M."/>
            <person name="Kohn L."/>
            <person name="Lapalu N."/>
            <person name="Plummer K.M."/>
            <person name="Pradier J.M."/>
            <person name="Quevillon E."/>
            <person name="Sharon A."/>
            <person name="Simon A."/>
            <person name="ten Have A."/>
            <person name="Tudzynski B."/>
            <person name="Tudzynski P."/>
            <person name="Wincker P."/>
            <person name="Andrew M."/>
            <person name="Anthouard V."/>
            <person name="Beever R.E."/>
            <person name="Beffa R."/>
            <person name="Benoit I."/>
            <person name="Bouzid O."/>
            <person name="Brault B."/>
            <person name="Chen Z."/>
            <person name="Choquer M."/>
            <person name="Collemare J."/>
            <person name="Cotton P."/>
            <person name="Danchin E.G."/>
            <person name="Da Silva C."/>
            <person name="Gautier A."/>
            <person name="Giraud C."/>
            <person name="Giraud T."/>
            <person name="Gonzalez C."/>
            <person name="Grossetete S."/>
            <person name="Guldener U."/>
            <person name="Henrissat B."/>
            <person name="Howlett B.J."/>
            <person name="Kodira C."/>
            <person name="Kretschmer M."/>
            <person name="Lappartient A."/>
            <person name="Leroch M."/>
            <person name="Levis C."/>
            <person name="Mauceli E."/>
            <person name="Neuveglise C."/>
            <person name="Oeser B."/>
            <person name="Pearson M."/>
            <person name="Poulain J."/>
            <person name="Poussereau N."/>
            <person name="Quesneville H."/>
            <person name="Rascle C."/>
            <person name="Schumacher J."/>
            <person name="Segurens B."/>
            <person name="Sexton A."/>
            <person name="Silva E."/>
            <person name="Sirven C."/>
            <person name="Soanes D.M."/>
            <person name="Talbot N.J."/>
            <person name="Templeton M."/>
            <person name="Yandava C."/>
            <person name="Yarden O."/>
            <person name="Zeng Q."/>
            <person name="Rollins J.A."/>
            <person name="Lebrun M.H."/>
            <person name="Dickman M."/>
        </authorList>
    </citation>
    <scope>NUCLEOTIDE SEQUENCE [LARGE SCALE GENOMIC DNA]</scope>
    <source>
        <strain evidence="2 3">B05.10</strain>
    </source>
</reference>
<accession>A0A384JNB7</accession>
<keyword evidence="3" id="KW-1185">Reference proteome</keyword>
<name>A0A384JNB7_BOTFB</name>
<keyword evidence="1" id="KW-0732">Signal</keyword>
<feature type="chain" id="PRO_5016747867" description="F-box domain-containing protein" evidence="1">
    <location>
        <begin position="29"/>
        <end position="713"/>
    </location>
</feature>
<evidence type="ECO:0008006" key="4">
    <source>
        <dbReference type="Google" id="ProtNLM"/>
    </source>
</evidence>
<evidence type="ECO:0000256" key="1">
    <source>
        <dbReference type="SAM" id="SignalP"/>
    </source>
</evidence>
<evidence type="ECO:0000313" key="2">
    <source>
        <dbReference type="EMBL" id="ATZ52079.1"/>
    </source>
</evidence>
<feature type="signal peptide" evidence="1">
    <location>
        <begin position="1"/>
        <end position="28"/>
    </location>
</feature>
<dbReference type="AlphaFoldDB" id="A0A384JNB7"/>
<dbReference type="VEuPathDB" id="FungiDB:Bcin07g05930"/>
<evidence type="ECO:0000313" key="3">
    <source>
        <dbReference type="Proteomes" id="UP000001798"/>
    </source>
</evidence>